<reference evidence="2 3" key="1">
    <citation type="submission" date="2014-03" db="EMBL/GenBank/DDBJ databases">
        <authorList>
            <person name="Urmite Genomes U."/>
        </authorList>
    </citation>
    <scope>NUCLEOTIDE SEQUENCE [LARGE SCALE GENOMIC DNA]</scope>
    <source>
        <strain evidence="2 3">Vm-5</strain>
    </source>
</reference>
<dbReference type="PANTHER" id="PTHR37804:SF1">
    <property type="entry name" value="CDAA REGULATORY PROTEIN CDAR"/>
    <property type="match status" value="1"/>
</dbReference>
<dbReference type="InterPro" id="IPR053154">
    <property type="entry name" value="c-di-AMP_regulator"/>
</dbReference>
<dbReference type="Pfam" id="PF07949">
    <property type="entry name" value="YbbR"/>
    <property type="match status" value="3"/>
</dbReference>
<dbReference type="eggNOG" id="COG4856">
    <property type="taxonomic scope" value="Bacteria"/>
</dbReference>
<reference evidence="3" key="2">
    <citation type="submission" date="2014-05" db="EMBL/GenBank/DDBJ databases">
        <title>Draft genome sequence of Virgibacillus massiliensis Vm-5.</title>
        <authorList>
            <person name="Khelaifia S."/>
            <person name="Croce O."/>
            <person name="Lagier J.C."/>
            <person name="Raoult D."/>
        </authorList>
    </citation>
    <scope>NUCLEOTIDE SEQUENCE [LARGE SCALE GENOMIC DNA]</scope>
    <source>
        <strain evidence="3">Vm-5</strain>
    </source>
</reference>
<dbReference type="PANTHER" id="PTHR37804">
    <property type="entry name" value="CDAA REGULATORY PROTEIN CDAR"/>
    <property type="match status" value="1"/>
</dbReference>
<organism evidence="2 3">
    <name type="scientific">Virgibacillus massiliensis</name>
    <dbReference type="NCBI Taxonomy" id="1462526"/>
    <lineage>
        <taxon>Bacteria</taxon>
        <taxon>Bacillati</taxon>
        <taxon>Bacillota</taxon>
        <taxon>Bacilli</taxon>
        <taxon>Bacillales</taxon>
        <taxon>Bacillaceae</taxon>
        <taxon>Virgibacillus</taxon>
    </lineage>
</organism>
<evidence type="ECO:0000313" key="3">
    <source>
        <dbReference type="Proteomes" id="UP000028875"/>
    </source>
</evidence>
<sequence length="413" mass="45465" precursor="true">MDNWFRSKWFVRVVSLAFAVLFYVFVSVEVNNAPNNADSTFPSGGDSQNLETIDEVPVDIRINNDKYVVSGVPEHVSVSMEGSLSILTPTIKNRNFNVFVDLQGLEAGNHTVELQHDIPEKLDVFIEPKRIEVTIEEKATQEFDVNIDFLHENQLAEGFELGDYEVSPQKVTITSAQSVIDKIGIVKAYVDLNGLDKSINNREVPVNVYDSQGNELNVNVQPENVVVSADINNPSKKVPISVETSGELPKGYELTSISANVEEVELFGTNHVLENIEGISTEKIDLSEITDSGTIEADLALPDGTSAKDIENVEVTVELKQTKTINALPINVESLAEGQEITFADPANSEMDITVTGNPSDIKELTDEDFRAYINVEELEVGEHDVPISVEGPEEVSVEAEFEQATIEISEPE</sequence>
<feature type="transmembrane region" description="Helical" evidence="1">
    <location>
        <begin position="9"/>
        <end position="26"/>
    </location>
</feature>
<accession>A0A024QFP0</accession>
<dbReference type="RefSeq" id="WP_021290412.1">
    <property type="nucleotide sequence ID" value="NZ_BNER01000009.1"/>
</dbReference>
<dbReference type="Gene3D" id="2.170.120.40">
    <property type="entry name" value="YbbR-like domain"/>
    <property type="match status" value="2"/>
</dbReference>
<keyword evidence="1" id="KW-0472">Membrane</keyword>
<name>A0A024QFP0_9BACI</name>
<gene>
    <name evidence="2" type="ORF">BN990_03686</name>
</gene>
<protein>
    <submittedName>
        <fullName evidence="2">YbbR-like protein</fullName>
    </submittedName>
</protein>
<evidence type="ECO:0000256" key="1">
    <source>
        <dbReference type="SAM" id="Phobius"/>
    </source>
</evidence>
<dbReference type="InterPro" id="IPR012505">
    <property type="entry name" value="YbbR"/>
</dbReference>
<dbReference type="EMBL" id="CCDP010000002">
    <property type="protein sequence ID" value="CDQ41324.1"/>
    <property type="molecule type" value="Genomic_DNA"/>
</dbReference>
<dbReference type="AlphaFoldDB" id="A0A024QFP0"/>
<dbReference type="STRING" id="1462526.BN990_03686"/>
<dbReference type="Proteomes" id="UP000028875">
    <property type="component" value="Unassembled WGS sequence"/>
</dbReference>
<keyword evidence="1" id="KW-0812">Transmembrane</keyword>
<keyword evidence="1" id="KW-1133">Transmembrane helix</keyword>
<evidence type="ECO:0000313" key="2">
    <source>
        <dbReference type="EMBL" id="CDQ41324.1"/>
    </source>
</evidence>
<dbReference type="OrthoDB" id="2960905at2"/>
<keyword evidence="3" id="KW-1185">Reference proteome</keyword>
<proteinExistence type="predicted"/>
<dbReference type="Gene3D" id="2.170.120.30">
    <property type="match status" value="2"/>
</dbReference>
<comment type="caution">
    <text evidence="2">The sequence shown here is derived from an EMBL/GenBank/DDBJ whole genome shotgun (WGS) entry which is preliminary data.</text>
</comment>